<evidence type="ECO:0000313" key="1">
    <source>
        <dbReference type="EMBL" id="CEO95343.1"/>
    </source>
</evidence>
<sequence length="81" mass="9338">MWRILREYDDTRQASLDFTTAMAIQIKDADIVRFSEELNAIDWTHTSLCFPGEFGLDNRDMLCRKGYAFKGQELLSISEAA</sequence>
<dbReference type="Proteomes" id="UP000039324">
    <property type="component" value="Unassembled WGS sequence"/>
</dbReference>
<protein>
    <submittedName>
        <fullName evidence="1">Uncharacterized protein</fullName>
    </submittedName>
</protein>
<accession>A0A0G4IJG2</accession>
<gene>
    <name evidence="1" type="ORF">PBRA_004109</name>
</gene>
<reference evidence="1 2" key="1">
    <citation type="submission" date="2015-02" db="EMBL/GenBank/DDBJ databases">
        <authorList>
            <person name="Chooi Y.-H."/>
        </authorList>
    </citation>
    <scope>NUCLEOTIDE SEQUENCE [LARGE SCALE GENOMIC DNA]</scope>
    <source>
        <strain evidence="1">E3</strain>
    </source>
</reference>
<evidence type="ECO:0000313" key="2">
    <source>
        <dbReference type="Proteomes" id="UP000039324"/>
    </source>
</evidence>
<keyword evidence="2" id="KW-1185">Reference proteome</keyword>
<proteinExistence type="predicted"/>
<dbReference type="STRING" id="37360.A0A0G4IJG2"/>
<dbReference type="AlphaFoldDB" id="A0A0G4IJG2"/>
<name>A0A0G4IJG2_PLABS</name>
<dbReference type="OrthoDB" id="79420at2759"/>
<dbReference type="EMBL" id="CDSF01000013">
    <property type="protein sequence ID" value="CEO95343.1"/>
    <property type="molecule type" value="Genomic_DNA"/>
</dbReference>
<organism evidence="1 2">
    <name type="scientific">Plasmodiophora brassicae</name>
    <name type="common">Clubroot disease agent</name>
    <dbReference type="NCBI Taxonomy" id="37360"/>
    <lineage>
        <taxon>Eukaryota</taxon>
        <taxon>Sar</taxon>
        <taxon>Rhizaria</taxon>
        <taxon>Endomyxa</taxon>
        <taxon>Phytomyxea</taxon>
        <taxon>Plasmodiophorida</taxon>
        <taxon>Plasmodiophoridae</taxon>
        <taxon>Plasmodiophora</taxon>
    </lineage>
</organism>